<keyword evidence="4" id="KW-0547">Nucleotide-binding</keyword>
<proteinExistence type="predicted"/>
<keyword evidence="3" id="KW-0540">Nuclease</keyword>
<dbReference type="GO" id="GO:0110001">
    <property type="term" value="C:toxin-antitoxin complex"/>
    <property type="evidence" value="ECO:0007669"/>
    <property type="project" value="InterPro"/>
</dbReference>
<keyword evidence="5" id="KW-0378">Hydrolase</keyword>
<dbReference type="PANTHER" id="PTHR34139">
    <property type="entry name" value="UPF0331 PROTEIN MJ0127"/>
    <property type="match status" value="1"/>
</dbReference>
<evidence type="ECO:0008006" key="7">
    <source>
        <dbReference type="Google" id="ProtNLM"/>
    </source>
</evidence>
<organism evidence="6">
    <name type="scientific">uncultured Acetobacteraceae bacterium</name>
    <dbReference type="NCBI Taxonomy" id="169975"/>
    <lineage>
        <taxon>Bacteria</taxon>
        <taxon>Pseudomonadati</taxon>
        <taxon>Pseudomonadota</taxon>
        <taxon>Alphaproteobacteria</taxon>
        <taxon>Acetobacterales</taxon>
        <taxon>Acetobacteraceae</taxon>
        <taxon>environmental samples</taxon>
    </lineage>
</organism>
<keyword evidence="2" id="KW-1277">Toxin-antitoxin system</keyword>
<dbReference type="AlphaFoldDB" id="A0A6J4IUM2"/>
<dbReference type="GO" id="GO:0016787">
    <property type="term" value="F:hydrolase activity"/>
    <property type="evidence" value="ECO:0007669"/>
    <property type="project" value="UniProtKB-KW"/>
</dbReference>
<reference evidence="6" key="1">
    <citation type="submission" date="2020-02" db="EMBL/GenBank/DDBJ databases">
        <authorList>
            <person name="Meier V. D."/>
        </authorList>
    </citation>
    <scope>NUCLEOTIDE SEQUENCE</scope>
    <source>
        <strain evidence="6">AVDCRST_MAG08</strain>
    </source>
</reference>
<dbReference type="InterPro" id="IPR051813">
    <property type="entry name" value="HepT_RNase_toxin"/>
</dbReference>
<keyword evidence="1" id="KW-0597">Phosphoprotein</keyword>
<evidence type="ECO:0000256" key="3">
    <source>
        <dbReference type="ARBA" id="ARBA00022722"/>
    </source>
</evidence>
<sequence length="127" mass="13775">MIVCPADGPRGQLEEVRAAAEDVLAFTAEFDEADFVALPDRDRRTFRALKNALTEIGELVDGLPPDLLARHPGVDWRGWAGLRDVASRRHFGPELPRLQPTVVDELPLLIAAVAAELARAGDDRAAG</sequence>
<dbReference type="InterPro" id="IPR008201">
    <property type="entry name" value="HepT-like"/>
</dbReference>
<evidence type="ECO:0000256" key="4">
    <source>
        <dbReference type="ARBA" id="ARBA00022741"/>
    </source>
</evidence>
<protein>
    <recommendedName>
        <fullName evidence="7">DUF86 domain-containing protein</fullName>
    </recommendedName>
</protein>
<gene>
    <name evidence="6" type="ORF">AVDCRST_MAG08-2651</name>
</gene>
<name>A0A6J4IUM2_9PROT</name>
<dbReference type="EMBL" id="CADCTG010000195">
    <property type="protein sequence ID" value="CAA9260438.1"/>
    <property type="molecule type" value="Genomic_DNA"/>
</dbReference>
<dbReference type="GO" id="GO:0004540">
    <property type="term" value="F:RNA nuclease activity"/>
    <property type="evidence" value="ECO:0007669"/>
    <property type="project" value="InterPro"/>
</dbReference>
<dbReference type="PANTHER" id="PTHR34139:SF1">
    <property type="entry name" value="RNASE MJ1380-RELATED"/>
    <property type="match status" value="1"/>
</dbReference>
<evidence type="ECO:0000256" key="1">
    <source>
        <dbReference type="ARBA" id="ARBA00022553"/>
    </source>
</evidence>
<dbReference type="GO" id="GO:0000166">
    <property type="term" value="F:nucleotide binding"/>
    <property type="evidence" value="ECO:0007669"/>
    <property type="project" value="UniProtKB-KW"/>
</dbReference>
<dbReference type="Pfam" id="PF01934">
    <property type="entry name" value="HepT-like"/>
    <property type="match status" value="1"/>
</dbReference>
<evidence type="ECO:0000256" key="5">
    <source>
        <dbReference type="ARBA" id="ARBA00022801"/>
    </source>
</evidence>
<evidence type="ECO:0000313" key="6">
    <source>
        <dbReference type="EMBL" id="CAA9260438.1"/>
    </source>
</evidence>
<evidence type="ECO:0000256" key="2">
    <source>
        <dbReference type="ARBA" id="ARBA00022649"/>
    </source>
</evidence>
<accession>A0A6J4IUM2</accession>